<accession>A0A834TZV8</accession>
<dbReference type="Proteomes" id="UP000634136">
    <property type="component" value="Unassembled WGS sequence"/>
</dbReference>
<protein>
    <submittedName>
        <fullName evidence="2">Uncharacterized protein</fullName>
    </submittedName>
</protein>
<reference evidence="2" key="1">
    <citation type="submission" date="2020-09" db="EMBL/GenBank/DDBJ databases">
        <title>Genome-Enabled Discovery of Anthraquinone Biosynthesis in Senna tora.</title>
        <authorList>
            <person name="Kang S.-H."/>
            <person name="Pandey R.P."/>
            <person name="Lee C.-M."/>
            <person name="Sim J.-S."/>
            <person name="Jeong J.-T."/>
            <person name="Choi B.-S."/>
            <person name="Jung M."/>
            <person name="Ginzburg D."/>
            <person name="Zhao K."/>
            <person name="Won S.Y."/>
            <person name="Oh T.-J."/>
            <person name="Yu Y."/>
            <person name="Kim N.-H."/>
            <person name="Lee O.R."/>
            <person name="Lee T.-H."/>
            <person name="Bashyal P."/>
            <person name="Kim T.-S."/>
            <person name="Lee W.-H."/>
            <person name="Kawkins C."/>
            <person name="Kim C.-K."/>
            <person name="Kim J.S."/>
            <person name="Ahn B.O."/>
            <person name="Rhee S.Y."/>
            <person name="Sohng J.K."/>
        </authorList>
    </citation>
    <scope>NUCLEOTIDE SEQUENCE</scope>
    <source>
        <tissue evidence="2">Leaf</tissue>
    </source>
</reference>
<evidence type="ECO:0000256" key="1">
    <source>
        <dbReference type="SAM" id="MobiDB-lite"/>
    </source>
</evidence>
<name>A0A834TZV8_9FABA</name>
<evidence type="ECO:0000313" key="3">
    <source>
        <dbReference type="Proteomes" id="UP000634136"/>
    </source>
</evidence>
<gene>
    <name evidence="2" type="ORF">G2W53_013522</name>
</gene>
<organism evidence="2 3">
    <name type="scientific">Senna tora</name>
    <dbReference type="NCBI Taxonomy" id="362788"/>
    <lineage>
        <taxon>Eukaryota</taxon>
        <taxon>Viridiplantae</taxon>
        <taxon>Streptophyta</taxon>
        <taxon>Embryophyta</taxon>
        <taxon>Tracheophyta</taxon>
        <taxon>Spermatophyta</taxon>
        <taxon>Magnoliopsida</taxon>
        <taxon>eudicotyledons</taxon>
        <taxon>Gunneridae</taxon>
        <taxon>Pentapetalae</taxon>
        <taxon>rosids</taxon>
        <taxon>fabids</taxon>
        <taxon>Fabales</taxon>
        <taxon>Fabaceae</taxon>
        <taxon>Caesalpinioideae</taxon>
        <taxon>Cassia clade</taxon>
        <taxon>Senna</taxon>
    </lineage>
</organism>
<feature type="region of interest" description="Disordered" evidence="1">
    <location>
        <begin position="205"/>
        <end position="229"/>
    </location>
</feature>
<evidence type="ECO:0000313" key="2">
    <source>
        <dbReference type="EMBL" id="KAF7831189.1"/>
    </source>
</evidence>
<feature type="region of interest" description="Disordered" evidence="1">
    <location>
        <begin position="299"/>
        <end position="326"/>
    </location>
</feature>
<sequence>MRYAITNLSFLSHSALFLGSHLFRFLSQHVLLNLPRRSLRKLRLKHHRFRHHIVRHLRPAILHYLPLRRLLLQPILQAHERTRRLPPELVRPRHHRRLVHRRVPVQHRFHLHAAQILAAADYHVLRSIFDLQIPVRMHHSHIPRVEPPVLEALGVRLWILQVTQHHASAPRAFSVAGRRFHCGFHAHETINPPVSVSPYPWPTTNPNASVRSSTAAGGGAPAHVEHHGGPTHVSDTVALDQTVHDGGVEFTDADVVDEDELGFGVAEDDGDGAGVEAGVDVVEDGAGERDGEVELVHGGDVGGDDGDDVAAADPDGGEGGGELEASAMGLGPSERGVVVDDGGAVAVDGGCSVEEA</sequence>
<proteinExistence type="predicted"/>
<keyword evidence="3" id="KW-1185">Reference proteome</keyword>
<dbReference type="AlphaFoldDB" id="A0A834TZV8"/>
<comment type="caution">
    <text evidence="2">The sequence shown here is derived from an EMBL/GenBank/DDBJ whole genome shotgun (WGS) entry which is preliminary data.</text>
</comment>
<dbReference type="EMBL" id="JAAIUW010000005">
    <property type="protein sequence ID" value="KAF7831189.1"/>
    <property type="molecule type" value="Genomic_DNA"/>
</dbReference>
<feature type="compositionally biased region" description="Polar residues" evidence="1">
    <location>
        <begin position="205"/>
        <end position="215"/>
    </location>
</feature>